<evidence type="ECO:0000256" key="6">
    <source>
        <dbReference type="ARBA" id="ARBA00022777"/>
    </source>
</evidence>
<organism evidence="17 18">
    <name type="scientific">Porites lobata</name>
    <dbReference type="NCBI Taxonomy" id="104759"/>
    <lineage>
        <taxon>Eukaryota</taxon>
        <taxon>Metazoa</taxon>
        <taxon>Cnidaria</taxon>
        <taxon>Anthozoa</taxon>
        <taxon>Hexacorallia</taxon>
        <taxon>Scleractinia</taxon>
        <taxon>Fungiina</taxon>
        <taxon>Poritidae</taxon>
        <taxon>Porites</taxon>
    </lineage>
</organism>
<feature type="region of interest" description="Disordered" evidence="13">
    <location>
        <begin position="582"/>
        <end position="630"/>
    </location>
</feature>
<keyword evidence="5" id="KW-0677">Repeat</keyword>
<evidence type="ECO:0000256" key="7">
    <source>
        <dbReference type="ARBA" id="ARBA00022989"/>
    </source>
</evidence>
<dbReference type="PANTHER" id="PTHR24416">
    <property type="entry name" value="TYROSINE-PROTEIN KINASE RECEPTOR"/>
    <property type="match status" value="1"/>
</dbReference>
<accession>A0ABN8NP82</accession>
<dbReference type="CDD" id="cd00063">
    <property type="entry name" value="FN3"/>
    <property type="match status" value="4"/>
</dbReference>
<feature type="binding site" evidence="12">
    <location>
        <position position="483"/>
    </location>
    <ligand>
        <name>ATP</name>
        <dbReference type="ChEBI" id="CHEBI:30616"/>
    </ligand>
</feature>
<keyword evidence="6" id="KW-0418">Kinase</keyword>
<evidence type="ECO:0000313" key="17">
    <source>
        <dbReference type="EMBL" id="CAH3115182.1"/>
    </source>
</evidence>
<keyword evidence="18" id="KW-1185">Reference proteome</keyword>
<keyword evidence="7 14" id="KW-1133">Transmembrane helix</keyword>
<keyword evidence="12" id="KW-0067">ATP-binding</keyword>
<keyword evidence="10" id="KW-0325">Glycoprotein</keyword>
<keyword evidence="8 14" id="KW-0472">Membrane</keyword>
<dbReference type="Gene3D" id="3.30.200.20">
    <property type="entry name" value="Phosphorylase Kinase, domain 1"/>
    <property type="match status" value="1"/>
</dbReference>
<dbReference type="Pfam" id="PF00041">
    <property type="entry name" value="fn3"/>
    <property type="match status" value="2"/>
</dbReference>
<dbReference type="Proteomes" id="UP001159405">
    <property type="component" value="Unassembled WGS sequence"/>
</dbReference>
<dbReference type="InterPro" id="IPR036116">
    <property type="entry name" value="FN3_sf"/>
</dbReference>
<dbReference type="PROSITE" id="PS50853">
    <property type="entry name" value="FN3"/>
    <property type="match status" value="3"/>
</dbReference>
<feature type="transmembrane region" description="Helical" evidence="14">
    <location>
        <begin position="396"/>
        <end position="420"/>
    </location>
</feature>
<reference evidence="17 18" key="1">
    <citation type="submission" date="2022-05" db="EMBL/GenBank/DDBJ databases">
        <authorList>
            <consortium name="Genoscope - CEA"/>
            <person name="William W."/>
        </authorList>
    </citation>
    <scope>NUCLEOTIDE SEQUENCE [LARGE SCALE GENOMIC DNA]</scope>
</reference>
<keyword evidence="4 14" id="KW-0812">Transmembrane</keyword>
<dbReference type="InterPro" id="IPR000719">
    <property type="entry name" value="Prot_kinase_dom"/>
</dbReference>
<evidence type="ECO:0000256" key="4">
    <source>
        <dbReference type="ARBA" id="ARBA00022692"/>
    </source>
</evidence>
<name>A0ABN8NP82_9CNID</name>
<dbReference type="EMBL" id="CALNXK010000028">
    <property type="protein sequence ID" value="CAH3115182.1"/>
    <property type="molecule type" value="Genomic_DNA"/>
</dbReference>
<dbReference type="SMART" id="SM00060">
    <property type="entry name" value="FN3"/>
    <property type="match status" value="4"/>
</dbReference>
<feature type="compositionally biased region" description="Basic and acidic residues" evidence="13">
    <location>
        <begin position="593"/>
        <end position="602"/>
    </location>
</feature>
<sequence length="874" mass="99403">VPTSFEVSAKPDGCYAALSWKTPTYNNCPITRYSVHYKPSNQLIKWQTTNLLAPNKTKYRLKLNCSSTYEIMVLAWNERGSSIKDTKLLAVTTEEGVPFRLETPGVKKRPCGVFEVTWNPPSSDSGGGPLTGYQVQLHTSGGGNGGLRNCTALFSNHSCLFTDLRSETEYQIRVRAFNKKGPGQWAHTSKKMDLIGPPDVSEIINNETEIPGITPNVTVQWTRPNETYCNITMYSLRYRAVQPATEKITEINITNASLTSFELHFQHSKKYEVTVFAWNKLGRNVPSTPVFNVIPSENENECAVFVQWLREPSSSDCPILFHTISYRRQGKSGWKRLNITEANTNRQKLETECSTEYEFQLVAWNEVGSSPFTTKTYTTKVTELKTNERGISLEFILIYTFAGLLTILGAILLVVCINSYRKRGNRSTKRTAKDIQVLVGCEIPPVRTEFLELLGEGAFGKVHKATLMDGMAYFEDERDWACKPRKQRIVAVKELFENANEEDKKEFMDEIELMKKVGKHQNVLSFFGCWTTTKPILLMVEYIAHGDLLHWLRHKRAQISSSMLKVTPRAAAKETELYAGTPTWNTNVIGDQDTQRVEDRPNNFEASRGPSSTPDGKKEQGEQSDFNDDDQCKIPMTVFWSSIQEENAAPKTDEKECDNKCETFHPTDAMSFAWQIARGMSYLSEKGLVHRDLAARNILVGHGKKLKIGDFGLMRETYHELYEVKKQKKLPIKWLAPEAIYEQIFTSKSDVWSYGIVMWEIATLGGSPYPLLNNAEVMSLLKTGHRLEKPDLCSDNFYAFMMECWKQNPDERPSFQELVERLERTMTEQVEYLDLKQLDETKTYYQVQESKTGEIGGDSELGMHRAVSLISIAV</sequence>
<dbReference type="Pfam" id="PF07714">
    <property type="entry name" value="PK_Tyr_Ser-Thr"/>
    <property type="match status" value="1"/>
</dbReference>
<dbReference type="PANTHER" id="PTHR24416:SF583">
    <property type="entry name" value="RECEPTOR PROTEIN-TYROSINE KINASE"/>
    <property type="match status" value="1"/>
</dbReference>
<comment type="caution">
    <text evidence="17">The sequence shown here is derived from an EMBL/GenBank/DDBJ whole genome shotgun (WGS) entry which is preliminary data.</text>
</comment>
<dbReference type="InterPro" id="IPR011009">
    <property type="entry name" value="Kinase-like_dom_sf"/>
</dbReference>
<dbReference type="InterPro" id="IPR017441">
    <property type="entry name" value="Protein_kinase_ATP_BS"/>
</dbReference>
<proteinExistence type="predicted"/>
<feature type="domain" description="Fibronectin type-III" evidence="16">
    <location>
        <begin position="97"/>
        <end position="198"/>
    </location>
</feature>
<evidence type="ECO:0000256" key="11">
    <source>
        <dbReference type="ARBA" id="ARBA00051243"/>
    </source>
</evidence>
<feature type="domain" description="Fibronectin type-III" evidence="16">
    <location>
        <begin position="1"/>
        <end position="96"/>
    </location>
</feature>
<keyword evidence="9" id="KW-0675">Receptor</keyword>
<dbReference type="SUPFAM" id="SSF49265">
    <property type="entry name" value="Fibronectin type III"/>
    <property type="match status" value="2"/>
</dbReference>
<dbReference type="PROSITE" id="PS00107">
    <property type="entry name" value="PROTEIN_KINASE_ATP"/>
    <property type="match status" value="1"/>
</dbReference>
<dbReference type="InterPro" id="IPR020635">
    <property type="entry name" value="Tyr_kinase_cat_dom"/>
</dbReference>
<dbReference type="InterPro" id="IPR008266">
    <property type="entry name" value="Tyr_kinase_AS"/>
</dbReference>
<dbReference type="PROSITE" id="PS00109">
    <property type="entry name" value="PROTEIN_KINASE_TYR"/>
    <property type="match status" value="1"/>
</dbReference>
<feature type="domain" description="Protein kinase" evidence="15">
    <location>
        <begin position="448"/>
        <end position="833"/>
    </location>
</feature>
<dbReference type="EC" id="2.7.10.1" evidence="2"/>
<dbReference type="SUPFAM" id="SSF56112">
    <property type="entry name" value="Protein kinase-like (PK-like)"/>
    <property type="match status" value="1"/>
</dbReference>
<dbReference type="InterPro" id="IPR001245">
    <property type="entry name" value="Ser-Thr/Tyr_kinase_cat_dom"/>
</dbReference>
<evidence type="ECO:0000259" key="15">
    <source>
        <dbReference type="PROSITE" id="PS50011"/>
    </source>
</evidence>
<evidence type="ECO:0000313" key="18">
    <source>
        <dbReference type="Proteomes" id="UP001159405"/>
    </source>
</evidence>
<dbReference type="InterPro" id="IPR050122">
    <property type="entry name" value="RTK"/>
</dbReference>
<feature type="non-terminal residue" evidence="17">
    <location>
        <position position="1"/>
    </location>
</feature>
<evidence type="ECO:0000256" key="1">
    <source>
        <dbReference type="ARBA" id="ARBA00004167"/>
    </source>
</evidence>
<feature type="domain" description="Fibronectin type-III" evidence="16">
    <location>
        <begin position="289"/>
        <end position="385"/>
    </location>
</feature>
<comment type="subcellular location">
    <subcellularLocation>
        <location evidence="1">Membrane</location>
        <topology evidence="1">Single-pass membrane protein</topology>
    </subcellularLocation>
</comment>
<dbReference type="CDD" id="cd00192">
    <property type="entry name" value="PTKc"/>
    <property type="match status" value="1"/>
</dbReference>
<evidence type="ECO:0000256" key="9">
    <source>
        <dbReference type="ARBA" id="ARBA00023170"/>
    </source>
</evidence>
<evidence type="ECO:0000256" key="2">
    <source>
        <dbReference type="ARBA" id="ARBA00011902"/>
    </source>
</evidence>
<evidence type="ECO:0000256" key="12">
    <source>
        <dbReference type="PROSITE-ProRule" id="PRU10141"/>
    </source>
</evidence>
<evidence type="ECO:0000256" key="13">
    <source>
        <dbReference type="SAM" id="MobiDB-lite"/>
    </source>
</evidence>
<evidence type="ECO:0000256" key="3">
    <source>
        <dbReference type="ARBA" id="ARBA00022679"/>
    </source>
</evidence>
<dbReference type="InterPro" id="IPR013783">
    <property type="entry name" value="Ig-like_fold"/>
</dbReference>
<dbReference type="Gene3D" id="1.10.510.10">
    <property type="entry name" value="Transferase(Phosphotransferase) domain 1"/>
    <property type="match status" value="1"/>
</dbReference>
<dbReference type="InterPro" id="IPR003961">
    <property type="entry name" value="FN3_dom"/>
</dbReference>
<keyword evidence="3" id="KW-0808">Transferase</keyword>
<comment type="catalytic activity">
    <reaction evidence="11">
        <text>L-tyrosyl-[protein] + ATP = O-phospho-L-tyrosyl-[protein] + ADP + H(+)</text>
        <dbReference type="Rhea" id="RHEA:10596"/>
        <dbReference type="Rhea" id="RHEA-COMP:10136"/>
        <dbReference type="Rhea" id="RHEA-COMP:20101"/>
        <dbReference type="ChEBI" id="CHEBI:15378"/>
        <dbReference type="ChEBI" id="CHEBI:30616"/>
        <dbReference type="ChEBI" id="CHEBI:46858"/>
        <dbReference type="ChEBI" id="CHEBI:61978"/>
        <dbReference type="ChEBI" id="CHEBI:456216"/>
        <dbReference type="EC" id="2.7.10.1"/>
    </reaction>
</comment>
<evidence type="ECO:0000256" key="10">
    <source>
        <dbReference type="ARBA" id="ARBA00023180"/>
    </source>
</evidence>
<evidence type="ECO:0000259" key="16">
    <source>
        <dbReference type="PROSITE" id="PS50853"/>
    </source>
</evidence>
<evidence type="ECO:0000256" key="5">
    <source>
        <dbReference type="ARBA" id="ARBA00022737"/>
    </source>
</evidence>
<keyword evidence="12" id="KW-0547">Nucleotide-binding</keyword>
<gene>
    <name evidence="17" type="ORF">PLOB_00023626</name>
</gene>
<evidence type="ECO:0000256" key="14">
    <source>
        <dbReference type="SAM" id="Phobius"/>
    </source>
</evidence>
<dbReference type="Gene3D" id="2.60.40.10">
    <property type="entry name" value="Immunoglobulins"/>
    <property type="match status" value="4"/>
</dbReference>
<protein>
    <recommendedName>
        <fullName evidence="2">receptor protein-tyrosine kinase</fullName>
        <ecNumber evidence="2">2.7.10.1</ecNumber>
    </recommendedName>
</protein>
<evidence type="ECO:0000256" key="8">
    <source>
        <dbReference type="ARBA" id="ARBA00023136"/>
    </source>
</evidence>
<dbReference type="PROSITE" id="PS50011">
    <property type="entry name" value="PROTEIN_KINASE_DOM"/>
    <property type="match status" value="1"/>
</dbReference>
<dbReference type="SMART" id="SM00219">
    <property type="entry name" value="TyrKc"/>
    <property type="match status" value="1"/>
</dbReference>